<dbReference type="EMBL" id="JAPEIS010000018">
    <property type="protein sequence ID" value="KAJ8058034.1"/>
    <property type="molecule type" value="Genomic_DNA"/>
</dbReference>
<name>A0A9X0A896_9HELO</name>
<proteinExistence type="predicted"/>
<protein>
    <submittedName>
        <fullName evidence="1">Uncharacterized protein</fullName>
    </submittedName>
</protein>
<gene>
    <name evidence="1" type="ORF">OCU04_013207</name>
</gene>
<reference evidence="1" key="1">
    <citation type="submission" date="2022-11" db="EMBL/GenBank/DDBJ databases">
        <title>Genome Resource of Sclerotinia nivalis Strain SnTB1, a Plant Pathogen Isolated from American Ginseng.</title>
        <authorList>
            <person name="Fan S."/>
        </authorList>
    </citation>
    <scope>NUCLEOTIDE SEQUENCE</scope>
    <source>
        <strain evidence="1">SnTB1</strain>
    </source>
</reference>
<dbReference type="AlphaFoldDB" id="A0A9X0A896"/>
<accession>A0A9X0A896</accession>
<evidence type="ECO:0000313" key="2">
    <source>
        <dbReference type="Proteomes" id="UP001152300"/>
    </source>
</evidence>
<evidence type="ECO:0000313" key="1">
    <source>
        <dbReference type="EMBL" id="KAJ8058034.1"/>
    </source>
</evidence>
<organism evidence="1 2">
    <name type="scientific">Sclerotinia nivalis</name>
    <dbReference type="NCBI Taxonomy" id="352851"/>
    <lineage>
        <taxon>Eukaryota</taxon>
        <taxon>Fungi</taxon>
        <taxon>Dikarya</taxon>
        <taxon>Ascomycota</taxon>
        <taxon>Pezizomycotina</taxon>
        <taxon>Leotiomycetes</taxon>
        <taxon>Helotiales</taxon>
        <taxon>Sclerotiniaceae</taxon>
        <taxon>Sclerotinia</taxon>
    </lineage>
</organism>
<comment type="caution">
    <text evidence="1">The sequence shown here is derived from an EMBL/GenBank/DDBJ whole genome shotgun (WGS) entry which is preliminary data.</text>
</comment>
<dbReference type="Proteomes" id="UP001152300">
    <property type="component" value="Unassembled WGS sequence"/>
</dbReference>
<keyword evidence="2" id="KW-1185">Reference proteome</keyword>
<sequence>MIKSSASRLTFGIFPDGASMNLYSLILCFTLLIPLWPSSSSPLKGGYPFKHSNRSTPAAQISTSSPIPMILASLVKHSGALSKQISKFSHSNTGILIGDQQMQKYAMR</sequence>